<protein>
    <recommendedName>
        <fullName evidence="3">AIG1-type G domain-containing protein</fullName>
    </recommendedName>
</protein>
<organism evidence="1 2">
    <name type="scientific">Podila verticillata NRRL 6337</name>
    <dbReference type="NCBI Taxonomy" id="1069443"/>
    <lineage>
        <taxon>Eukaryota</taxon>
        <taxon>Fungi</taxon>
        <taxon>Fungi incertae sedis</taxon>
        <taxon>Mucoromycota</taxon>
        <taxon>Mortierellomycotina</taxon>
        <taxon>Mortierellomycetes</taxon>
        <taxon>Mortierellales</taxon>
        <taxon>Mortierellaceae</taxon>
        <taxon>Podila</taxon>
    </lineage>
</organism>
<sequence length="177" mass="20221">MSDVMEFSFLDTPGFNDTNHSSVAMADNIVQEIISTQSFNLILIVMSAQSLLSREYRTELEYYAKVLLGLHANVTFLYTYVGYADYHHSNTMHCSKLEKRNTFSRIFRELVADNTSLDDVELYKYFTIDFKQKKWPVVQGMIRNTSETSSSSPLRILQCSWTMTVATLSGSEHPPCG</sequence>
<gene>
    <name evidence="1" type="ORF">MVEG_12192</name>
</gene>
<dbReference type="Proteomes" id="UP000243308">
    <property type="component" value="Unassembled WGS sequence"/>
</dbReference>
<keyword evidence="2" id="KW-1185">Reference proteome</keyword>
<dbReference type="AlphaFoldDB" id="A0A086TJB1"/>
<evidence type="ECO:0000313" key="1">
    <source>
        <dbReference type="EMBL" id="KFH62038.1"/>
    </source>
</evidence>
<evidence type="ECO:0000313" key="2">
    <source>
        <dbReference type="Proteomes" id="UP000243308"/>
    </source>
</evidence>
<reference evidence="1 2" key="1">
    <citation type="submission" date="2011-02" db="EMBL/GenBank/DDBJ databases">
        <title>The Genome Sequence of Mortierella verticillata NRRL 6337.</title>
        <authorList>
            <consortium name="The Broad Institute Genome Sequencing Platform"/>
            <person name="Russ C."/>
            <person name="Cuomo C."/>
            <person name="Burger G."/>
            <person name="Gray M.W."/>
            <person name="Holland P.W.H."/>
            <person name="King N."/>
            <person name="Lang F.B.F."/>
            <person name="Roger A.J."/>
            <person name="Ruiz-Trillo I."/>
            <person name="Young S.K."/>
            <person name="Zeng Q."/>
            <person name="Gargeya S."/>
            <person name="Alvarado L."/>
            <person name="Berlin A."/>
            <person name="Chapman S.B."/>
            <person name="Chen Z."/>
            <person name="Freedman E."/>
            <person name="Gellesch M."/>
            <person name="Goldberg J."/>
            <person name="Griggs A."/>
            <person name="Gujja S."/>
            <person name="Heilman E."/>
            <person name="Heiman D."/>
            <person name="Howarth C."/>
            <person name="Mehta T."/>
            <person name="Neiman D."/>
            <person name="Pearson M."/>
            <person name="Roberts A."/>
            <person name="Saif S."/>
            <person name="Shea T."/>
            <person name="Shenoy N."/>
            <person name="Sisk P."/>
            <person name="Stolte C."/>
            <person name="Sykes S."/>
            <person name="White J."/>
            <person name="Yandava C."/>
            <person name="Haas B."/>
            <person name="Nusbaum C."/>
            <person name="Birren B."/>
        </authorList>
    </citation>
    <scope>NUCLEOTIDE SEQUENCE [LARGE SCALE GENOMIC DNA]</scope>
    <source>
        <strain evidence="1 2">NRRL 6337</strain>
    </source>
</reference>
<dbReference type="InterPro" id="IPR027417">
    <property type="entry name" value="P-loop_NTPase"/>
</dbReference>
<name>A0A086TJB1_9FUNG</name>
<dbReference type="Gene3D" id="3.40.50.300">
    <property type="entry name" value="P-loop containing nucleotide triphosphate hydrolases"/>
    <property type="match status" value="1"/>
</dbReference>
<evidence type="ECO:0008006" key="3">
    <source>
        <dbReference type="Google" id="ProtNLM"/>
    </source>
</evidence>
<dbReference type="EMBL" id="KN042434">
    <property type="protein sequence ID" value="KFH62038.1"/>
    <property type="molecule type" value="Genomic_DNA"/>
</dbReference>
<accession>A0A086TJB1</accession>
<proteinExistence type="predicted"/>